<evidence type="ECO:0000256" key="1">
    <source>
        <dbReference type="SAM" id="Phobius"/>
    </source>
</evidence>
<name>A0AAE0VJC0_9BIVA</name>
<keyword evidence="1" id="KW-0472">Membrane</keyword>
<reference evidence="2" key="2">
    <citation type="journal article" date="2021" name="Genome Biol. Evol.">
        <title>Developing a high-quality reference genome for a parasitic bivalve with doubly uniparental inheritance (Bivalvia: Unionida).</title>
        <authorList>
            <person name="Smith C.H."/>
        </authorList>
    </citation>
    <scope>NUCLEOTIDE SEQUENCE</scope>
    <source>
        <strain evidence="2">CHS0354</strain>
        <tissue evidence="2">Mantle</tissue>
    </source>
</reference>
<evidence type="ECO:0000313" key="3">
    <source>
        <dbReference type="Proteomes" id="UP001195483"/>
    </source>
</evidence>
<dbReference type="Proteomes" id="UP001195483">
    <property type="component" value="Unassembled WGS sequence"/>
</dbReference>
<comment type="caution">
    <text evidence="2">The sequence shown here is derived from an EMBL/GenBank/DDBJ whole genome shotgun (WGS) entry which is preliminary data.</text>
</comment>
<protein>
    <submittedName>
        <fullName evidence="2">Uncharacterized protein</fullName>
    </submittedName>
</protein>
<evidence type="ECO:0000313" key="2">
    <source>
        <dbReference type="EMBL" id="KAK3578972.1"/>
    </source>
</evidence>
<dbReference type="EMBL" id="JAEAOA010002045">
    <property type="protein sequence ID" value="KAK3578972.1"/>
    <property type="molecule type" value="Genomic_DNA"/>
</dbReference>
<accession>A0AAE0VJC0</accession>
<feature type="transmembrane region" description="Helical" evidence="1">
    <location>
        <begin position="37"/>
        <end position="65"/>
    </location>
</feature>
<gene>
    <name evidence="2" type="ORF">CHS0354_034765</name>
</gene>
<reference evidence="2" key="3">
    <citation type="submission" date="2023-05" db="EMBL/GenBank/DDBJ databases">
        <authorList>
            <person name="Smith C.H."/>
        </authorList>
    </citation>
    <scope>NUCLEOTIDE SEQUENCE</scope>
    <source>
        <strain evidence="2">CHS0354</strain>
        <tissue evidence="2">Mantle</tissue>
    </source>
</reference>
<keyword evidence="1" id="KW-0812">Transmembrane</keyword>
<reference evidence="2" key="1">
    <citation type="journal article" date="2021" name="Genome Biol. Evol.">
        <title>A High-Quality Reference Genome for a Parasitic Bivalve with Doubly Uniparental Inheritance (Bivalvia: Unionida).</title>
        <authorList>
            <person name="Smith C.H."/>
        </authorList>
    </citation>
    <scope>NUCLEOTIDE SEQUENCE</scope>
    <source>
        <strain evidence="2">CHS0354</strain>
    </source>
</reference>
<organism evidence="2 3">
    <name type="scientific">Potamilus streckersoni</name>
    <dbReference type="NCBI Taxonomy" id="2493646"/>
    <lineage>
        <taxon>Eukaryota</taxon>
        <taxon>Metazoa</taxon>
        <taxon>Spiralia</taxon>
        <taxon>Lophotrochozoa</taxon>
        <taxon>Mollusca</taxon>
        <taxon>Bivalvia</taxon>
        <taxon>Autobranchia</taxon>
        <taxon>Heteroconchia</taxon>
        <taxon>Palaeoheterodonta</taxon>
        <taxon>Unionida</taxon>
        <taxon>Unionoidea</taxon>
        <taxon>Unionidae</taxon>
        <taxon>Ambleminae</taxon>
        <taxon>Lampsilini</taxon>
        <taxon>Potamilus</taxon>
    </lineage>
</organism>
<sequence length="112" mass="12479">MLKLPGCCLHQQCLVFSHRYWGCIVCFLLGFKFFNEIAFLGLIAGLGSAGVVVVFVFFVGALLRLSFSSLNIISREVKILLSDLSVLKVHLDTCLIVSLTELSVLHIFHLYC</sequence>
<proteinExistence type="predicted"/>
<feature type="transmembrane region" description="Helical" evidence="1">
    <location>
        <begin position="12"/>
        <end position="31"/>
    </location>
</feature>
<dbReference type="AlphaFoldDB" id="A0AAE0VJC0"/>
<keyword evidence="1" id="KW-1133">Transmembrane helix</keyword>
<keyword evidence="3" id="KW-1185">Reference proteome</keyword>